<evidence type="ECO:0000313" key="3">
    <source>
        <dbReference type="Proteomes" id="UP000317650"/>
    </source>
</evidence>
<comment type="caution">
    <text evidence="2">The sequence shown here is derived from an EMBL/GenBank/DDBJ whole genome shotgun (WGS) entry which is preliminary data.</text>
</comment>
<organism evidence="2 3">
    <name type="scientific">Musa balbisiana</name>
    <name type="common">Banana</name>
    <dbReference type="NCBI Taxonomy" id="52838"/>
    <lineage>
        <taxon>Eukaryota</taxon>
        <taxon>Viridiplantae</taxon>
        <taxon>Streptophyta</taxon>
        <taxon>Embryophyta</taxon>
        <taxon>Tracheophyta</taxon>
        <taxon>Spermatophyta</taxon>
        <taxon>Magnoliopsida</taxon>
        <taxon>Liliopsida</taxon>
        <taxon>Zingiberales</taxon>
        <taxon>Musaceae</taxon>
        <taxon>Musa</taxon>
    </lineage>
</organism>
<keyword evidence="3" id="KW-1185">Reference proteome</keyword>
<sequence length="184" mass="18974">MKTTRLTTGSPFDPSAGALESCEEGDDLGKAMANSESAGQEPTLITESPSLAPFAGTFQPGLCPAALPSFTRSAPSSGGEGDVRPATTVSAAVPGVRGRSAGSEVEGAAARGSPQTTRLQERAGPRLTVAADAGVEGSKAGVMIVDSRVRVAPPTAIKKRSLKRTSEREYNKKKLNQDLCVYIL</sequence>
<name>A0A4S8JMQ0_MUSBA</name>
<proteinExistence type="predicted"/>
<gene>
    <name evidence="2" type="ORF">C4D60_Mb01t12830</name>
</gene>
<dbReference type="EMBL" id="PYDT01000004">
    <property type="protein sequence ID" value="THU63165.1"/>
    <property type="molecule type" value="Genomic_DNA"/>
</dbReference>
<protein>
    <submittedName>
        <fullName evidence="2">Uncharacterized protein</fullName>
    </submittedName>
</protein>
<dbReference type="AlphaFoldDB" id="A0A4S8JMQ0"/>
<feature type="region of interest" description="Disordered" evidence="1">
    <location>
        <begin position="1"/>
        <end position="121"/>
    </location>
</feature>
<reference evidence="2 3" key="1">
    <citation type="journal article" date="2019" name="Nat. Plants">
        <title>Genome sequencing of Musa balbisiana reveals subgenome evolution and function divergence in polyploid bananas.</title>
        <authorList>
            <person name="Yao X."/>
        </authorList>
    </citation>
    <scope>NUCLEOTIDE SEQUENCE [LARGE SCALE GENOMIC DNA]</scope>
    <source>
        <strain evidence="3">cv. DH-PKW</strain>
        <tissue evidence="2">Leaves</tissue>
    </source>
</reference>
<feature type="compositionally biased region" description="Polar residues" evidence="1">
    <location>
        <begin position="1"/>
        <end position="10"/>
    </location>
</feature>
<evidence type="ECO:0000256" key="1">
    <source>
        <dbReference type="SAM" id="MobiDB-lite"/>
    </source>
</evidence>
<feature type="compositionally biased region" description="Polar residues" evidence="1">
    <location>
        <begin position="34"/>
        <end position="49"/>
    </location>
</feature>
<evidence type="ECO:0000313" key="2">
    <source>
        <dbReference type="EMBL" id="THU63165.1"/>
    </source>
</evidence>
<accession>A0A4S8JMQ0</accession>
<dbReference type="Proteomes" id="UP000317650">
    <property type="component" value="Chromosome 1"/>
</dbReference>